<feature type="signal peptide" evidence="2">
    <location>
        <begin position="1"/>
        <end position="23"/>
    </location>
</feature>
<dbReference type="InterPro" id="IPR043504">
    <property type="entry name" value="Peptidase_S1_PA_chymotrypsin"/>
</dbReference>
<dbReference type="Gene3D" id="2.40.10.10">
    <property type="entry name" value="Trypsin-like serine proteases"/>
    <property type="match status" value="2"/>
</dbReference>
<name>A0A7Y6M635_9ACTN</name>
<evidence type="ECO:0008006" key="5">
    <source>
        <dbReference type="Google" id="ProtNLM"/>
    </source>
</evidence>
<accession>A0A7Y6M635</accession>
<dbReference type="AlphaFoldDB" id="A0A7Y6M635"/>
<gene>
    <name evidence="3" type="ORF">HTZ77_31890</name>
</gene>
<feature type="region of interest" description="Disordered" evidence="1">
    <location>
        <begin position="238"/>
        <end position="265"/>
    </location>
</feature>
<feature type="chain" id="PRO_5039192258" description="Trypsin-like serine protease" evidence="2">
    <location>
        <begin position="24"/>
        <end position="351"/>
    </location>
</feature>
<dbReference type="EMBL" id="JABWGN010000013">
    <property type="protein sequence ID" value="NUW35987.1"/>
    <property type="molecule type" value="Genomic_DNA"/>
</dbReference>
<dbReference type="SUPFAM" id="SSF50494">
    <property type="entry name" value="Trypsin-like serine proteases"/>
    <property type="match status" value="1"/>
</dbReference>
<proteinExistence type="predicted"/>
<evidence type="ECO:0000256" key="1">
    <source>
        <dbReference type="SAM" id="MobiDB-lite"/>
    </source>
</evidence>
<dbReference type="Proteomes" id="UP000586042">
    <property type="component" value="Unassembled WGS sequence"/>
</dbReference>
<keyword evidence="2" id="KW-0732">Signal</keyword>
<reference evidence="3 4" key="1">
    <citation type="submission" date="2020-06" db="EMBL/GenBank/DDBJ databases">
        <title>Nonomuraea sp. SMC257, a novel actinomycete isolated from soil.</title>
        <authorList>
            <person name="Chanama M."/>
        </authorList>
    </citation>
    <scope>NUCLEOTIDE SEQUENCE [LARGE SCALE GENOMIC DNA]</scope>
    <source>
        <strain evidence="3 4">SMC257</strain>
    </source>
</reference>
<evidence type="ECO:0000313" key="3">
    <source>
        <dbReference type="EMBL" id="NUW35987.1"/>
    </source>
</evidence>
<protein>
    <recommendedName>
        <fullName evidence="5">Trypsin-like serine protease</fullName>
    </recommendedName>
</protein>
<keyword evidence="4" id="KW-1185">Reference proteome</keyword>
<dbReference type="InterPro" id="IPR009003">
    <property type="entry name" value="Peptidase_S1_PA"/>
</dbReference>
<comment type="caution">
    <text evidence="3">The sequence shown here is derived from an EMBL/GenBank/DDBJ whole genome shotgun (WGS) entry which is preliminary data.</text>
</comment>
<organism evidence="3 4">
    <name type="scientific">Nonomuraea montanisoli</name>
    <dbReference type="NCBI Taxonomy" id="2741721"/>
    <lineage>
        <taxon>Bacteria</taxon>
        <taxon>Bacillati</taxon>
        <taxon>Actinomycetota</taxon>
        <taxon>Actinomycetes</taxon>
        <taxon>Streptosporangiales</taxon>
        <taxon>Streptosporangiaceae</taxon>
        <taxon>Nonomuraea</taxon>
    </lineage>
</organism>
<evidence type="ECO:0000256" key="2">
    <source>
        <dbReference type="SAM" id="SignalP"/>
    </source>
</evidence>
<evidence type="ECO:0000313" key="4">
    <source>
        <dbReference type="Proteomes" id="UP000586042"/>
    </source>
</evidence>
<sequence>MNRTSGALAVGILASLLVAAPNAAVGASVATEPLVSSQAAAAEIATFWLGDGGANLAAATPYSVQTAVDQITTGGGGISPDGKPAFTAPSLPAATGTAKPGMPTTAGKVFFVGADGHPHWCTGTAVQSQYRNVVATAAHCAYDTESSGSTLAKWVFVPGYADGAVPSGLYVGKQLFAHYDFDAYRDYDRDYAFVNVYEGVVASATGGLANFGRLVDNVGGQGLAWNQPVDSTVDLFGYPAGPHPDGRRPYTGESLESSGGRTTTATAPSLKAENLLAVDSPFTGEGSLGSSWLLRYDKASGRGYLNGLTISVADTDANQRYDTSLSPYFDGEAQAVYAAAGTHWSGAVLPG</sequence>
<feature type="compositionally biased region" description="Polar residues" evidence="1">
    <location>
        <begin position="254"/>
        <end position="265"/>
    </location>
</feature>